<keyword evidence="5" id="KW-1185">Reference proteome</keyword>
<dbReference type="AlphaFoldDB" id="A0A8F9XLN4"/>
<dbReference type="RefSeq" id="WP_220162764.1">
    <property type="nucleotide sequence ID" value="NZ_CP080507.1"/>
</dbReference>
<dbReference type="PROSITE" id="PS50110">
    <property type="entry name" value="RESPONSE_REGULATORY"/>
    <property type="match status" value="1"/>
</dbReference>
<dbReference type="InterPro" id="IPR050595">
    <property type="entry name" value="Bact_response_regulator"/>
</dbReference>
<dbReference type="Proteomes" id="UP000825051">
    <property type="component" value="Chromosome"/>
</dbReference>
<sequence length="128" mass="13628">MARILLVDDSDELRGNLALSLQQLGHTIIELPSGLNVDTVCENNSVDLVILDMVMPNVEGTEVLAALKRDRPSLPIIAMSGSVNASTYLRMAEGIGANYTLSKPFSLTELVAAIHDATGRPQANSKAP</sequence>
<reference evidence="4" key="1">
    <citation type="submission" date="2021-08" db="EMBL/GenBank/DDBJ databases">
        <title>Genome of a novel bacterium of the phylum Verrucomicrobia, Oleiharenicola sp. KSB-15.</title>
        <authorList>
            <person name="Chung J.-H."/>
            <person name="Ahn J.-H."/>
            <person name="Yoon Y."/>
            <person name="Kim D.-Y."/>
            <person name="An S.-H."/>
            <person name="Park I."/>
            <person name="Yeon J."/>
        </authorList>
    </citation>
    <scope>NUCLEOTIDE SEQUENCE</scope>
    <source>
        <strain evidence="4">KSB-15</strain>
    </source>
</reference>
<evidence type="ECO:0000313" key="5">
    <source>
        <dbReference type="Proteomes" id="UP000825051"/>
    </source>
</evidence>
<dbReference type="Pfam" id="PF00072">
    <property type="entry name" value="Response_reg"/>
    <property type="match status" value="1"/>
</dbReference>
<dbReference type="EMBL" id="CP080507">
    <property type="protein sequence ID" value="QYM79209.1"/>
    <property type="molecule type" value="Genomic_DNA"/>
</dbReference>
<evidence type="ECO:0000313" key="4">
    <source>
        <dbReference type="EMBL" id="QYM79209.1"/>
    </source>
</evidence>
<dbReference type="KEGG" id="ole:K0B96_00920"/>
<name>A0A8F9XLN4_9BACT</name>
<dbReference type="SUPFAM" id="SSF52172">
    <property type="entry name" value="CheY-like"/>
    <property type="match status" value="1"/>
</dbReference>
<dbReference type="GO" id="GO:0000160">
    <property type="term" value="P:phosphorelay signal transduction system"/>
    <property type="evidence" value="ECO:0007669"/>
    <property type="project" value="InterPro"/>
</dbReference>
<keyword evidence="1 2" id="KW-0597">Phosphoprotein</keyword>
<evidence type="ECO:0000256" key="2">
    <source>
        <dbReference type="PROSITE-ProRule" id="PRU00169"/>
    </source>
</evidence>
<dbReference type="CDD" id="cd00156">
    <property type="entry name" value="REC"/>
    <property type="match status" value="1"/>
</dbReference>
<evidence type="ECO:0000259" key="3">
    <source>
        <dbReference type="PROSITE" id="PS50110"/>
    </source>
</evidence>
<dbReference type="InterPro" id="IPR001789">
    <property type="entry name" value="Sig_transdc_resp-reg_receiver"/>
</dbReference>
<dbReference type="PANTHER" id="PTHR44591:SF3">
    <property type="entry name" value="RESPONSE REGULATORY DOMAIN-CONTAINING PROTEIN"/>
    <property type="match status" value="1"/>
</dbReference>
<feature type="domain" description="Response regulatory" evidence="3">
    <location>
        <begin position="3"/>
        <end position="118"/>
    </location>
</feature>
<dbReference type="Gene3D" id="3.40.50.2300">
    <property type="match status" value="1"/>
</dbReference>
<dbReference type="InterPro" id="IPR011006">
    <property type="entry name" value="CheY-like_superfamily"/>
</dbReference>
<dbReference type="PANTHER" id="PTHR44591">
    <property type="entry name" value="STRESS RESPONSE REGULATOR PROTEIN 1"/>
    <property type="match status" value="1"/>
</dbReference>
<evidence type="ECO:0000256" key="1">
    <source>
        <dbReference type="ARBA" id="ARBA00022553"/>
    </source>
</evidence>
<protein>
    <submittedName>
        <fullName evidence="4">Response regulator</fullName>
    </submittedName>
</protein>
<gene>
    <name evidence="4" type="ORF">K0B96_00920</name>
</gene>
<proteinExistence type="predicted"/>
<feature type="modified residue" description="4-aspartylphosphate" evidence="2">
    <location>
        <position position="52"/>
    </location>
</feature>
<dbReference type="SMART" id="SM00448">
    <property type="entry name" value="REC"/>
    <property type="match status" value="1"/>
</dbReference>
<organism evidence="4 5">
    <name type="scientific">Horticoccus luteus</name>
    <dbReference type="NCBI Taxonomy" id="2862869"/>
    <lineage>
        <taxon>Bacteria</taxon>
        <taxon>Pseudomonadati</taxon>
        <taxon>Verrucomicrobiota</taxon>
        <taxon>Opitutia</taxon>
        <taxon>Opitutales</taxon>
        <taxon>Opitutaceae</taxon>
        <taxon>Horticoccus</taxon>
    </lineage>
</organism>
<accession>A0A8F9XLN4</accession>